<dbReference type="InterPro" id="IPR036944">
    <property type="entry name" value="PPIase_FKBP_N_sf"/>
</dbReference>
<evidence type="ECO:0000259" key="8">
    <source>
        <dbReference type="PROSITE" id="PS50059"/>
    </source>
</evidence>
<dbReference type="PROSITE" id="PS50059">
    <property type="entry name" value="FKBP_PPIASE"/>
    <property type="match status" value="1"/>
</dbReference>
<reference evidence="9 10" key="1">
    <citation type="submission" date="2017-02" db="EMBL/GenBank/DDBJ databases">
        <title>Draft genome sequence of Haemophilus paracuniculus CCUG 43573 type strain.</title>
        <authorList>
            <person name="Engstrom-Jakobsson H."/>
            <person name="Salva-Serra F."/>
            <person name="Thorell K."/>
            <person name="Gonzales-Siles L."/>
            <person name="Karlsson R."/>
            <person name="Boulund F."/>
            <person name="Engstrand L."/>
            <person name="Kristiansson E."/>
            <person name="Moore E."/>
        </authorList>
    </citation>
    <scope>NUCLEOTIDE SEQUENCE [LARGE SCALE GENOMIC DNA]</scope>
    <source>
        <strain evidence="9 10">CCUG 43573</strain>
    </source>
</reference>
<evidence type="ECO:0000313" key="9">
    <source>
        <dbReference type="EMBL" id="OOR98079.1"/>
    </source>
</evidence>
<dbReference type="Gene3D" id="3.10.50.40">
    <property type="match status" value="1"/>
</dbReference>
<sequence length="239" mass="26147">MLKTKLSVIALATALFTSTAFANEQQADQKFVDDSSYAVGVLMGKNIEGIVASQKDIFTYNQEKILAGVQDTLKKTGKLTDEDLQKQLKSLDSYLMSKEEKIVAEKKKAAVEAGNKFRADFAKKDGVKTAKSGLLYKVEKAGEGDSPKLEDSVKVHYKGTLTDGTTFDSSYDRGQPVEFQLSQLIPAWQEAIPMLKKGGKMQIVVPPELGYGDRPAGKIPANSTLVFDIELIDFTPAKK</sequence>
<evidence type="ECO:0000256" key="6">
    <source>
        <dbReference type="RuleBase" id="RU003915"/>
    </source>
</evidence>
<evidence type="ECO:0000256" key="5">
    <source>
        <dbReference type="PROSITE-ProRule" id="PRU00277"/>
    </source>
</evidence>
<evidence type="ECO:0000256" key="2">
    <source>
        <dbReference type="ARBA" id="ARBA00006577"/>
    </source>
</evidence>
<protein>
    <recommendedName>
        <fullName evidence="6">Peptidyl-prolyl cis-trans isomerase</fullName>
        <ecNumber evidence="6">5.2.1.8</ecNumber>
    </recommendedName>
</protein>
<dbReference type="Pfam" id="PF01346">
    <property type="entry name" value="FKBP_N"/>
    <property type="match status" value="1"/>
</dbReference>
<feature type="signal peptide" evidence="7">
    <location>
        <begin position="1"/>
        <end position="22"/>
    </location>
</feature>
<dbReference type="OrthoDB" id="9814548at2"/>
<keyword evidence="10" id="KW-1185">Reference proteome</keyword>
<dbReference type="RefSeq" id="WP_078237661.1">
    <property type="nucleotide sequence ID" value="NZ_MUYA01000019.1"/>
</dbReference>
<comment type="caution">
    <text evidence="9">The sequence shown here is derived from an EMBL/GenBank/DDBJ whole genome shotgun (WGS) entry which is preliminary data.</text>
</comment>
<dbReference type="InterPro" id="IPR000774">
    <property type="entry name" value="PPIase_FKBP_N"/>
</dbReference>
<proteinExistence type="inferred from homology"/>
<evidence type="ECO:0000256" key="4">
    <source>
        <dbReference type="ARBA" id="ARBA00023235"/>
    </source>
</evidence>
<dbReference type="AlphaFoldDB" id="A0A1T0AQ42"/>
<name>A0A1T0AQ42_9PAST</name>
<dbReference type="GO" id="GO:0006457">
    <property type="term" value="P:protein folding"/>
    <property type="evidence" value="ECO:0007669"/>
    <property type="project" value="InterPro"/>
</dbReference>
<dbReference type="EC" id="5.2.1.8" evidence="6"/>
<dbReference type="EMBL" id="MUYA01000019">
    <property type="protein sequence ID" value="OOR98079.1"/>
    <property type="molecule type" value="Genomic_DNA"/>
</dbReference>
<feature type="domain" description="PPIase FKBP-type" evidence="8">
    <location>
        <begin position="150"/>
        <end position="235"/>
    </location>
</feature>
<feature type="chain" id="PRO_5013250237" description="Peptidyl-prolyl cis-trans isomerase" evidence="7">
    <location>
        <begin position="23"/>
        <end position="239"/>
    </location>
</feature>
<evidence type="ECO:0000256" key="1">
    <source>
        <dbReference type="ARBA" id="ARBA00000971"/>
    </source>
</evidence>
<organism evidence="9 10">
    <name type="scientific">Haemophilus paracuniculus</name>
    <dbReference type="NCBI Taxonomy" id="734"/>
    <lineage>
        <taxon>Bacteria</taxon>
        <taxon>Pseudomonadati</taxon>
        <taxon>Pseudomonadota</taxon>
        <taxon>Gammaproteobacteria</taxon>
        <taxon>Pasteurellales</taxon>
        <taxon>Pasteurellaceae</taxon>
        <taxon>Haemophilus</taxon>
    </lineage>
</organism>
<dbReference type="Pfam" id="PF00254">
    <property type="entry name" value="FKBP_C"/>
    <property type="match status" value="1"/>
</dbReference>
<keyword evidence="7" id="KW-0732">Signal</keyword>
<evidence type="ECO:0000256" key="7">
    <source>
        <dbReference type="SAM" id="SignalP"/>
    </source>
</evidence>
<dbReference type="Gene3D" id="1.10.287.460">
    <property type="entry name" value="Peptidyl-prolyl cis-trans isomerase, FKBP-type, N-terminal domain"/>
    <property type="match status" value="1"/>
</dbReference>
<evidence type="ECO:0000313" key="10">
    <source>
        <dbReference type="Proteomes" id="UP000190867"/>
    </source>
</evidence>
<gene>
    <name evidence="9" type="ORF">B0187_09775</name>
</gene>
<dbReference type="NCBIfam" id="NF008150">
    <property type="entry name" value="PRK10902.1"/>
    <property type="match status" value="1"/>
</dbReference>
<dbReference type="InterPro" id="IPR001179">
    <property type="entry name" value="PPIase_FKBP_dom"/>
</dbReference>
<dbReference type="InterPro" id="IPR046357">
    <property type="entry name" value="PPIase_dom_sf"/>
</dbReference>
<comment type="similarity">
    <text evidence="2 6">Belongs to the FKBP-type PPIase family.</text>
</comment>
<dbReference type="PANTHER" id="PTHR43811">
    <property type="entry name" value="FKBP-TYPE PEPTIDYL-PROLYL CIS-TRANS ISOMERASE FKPA"/>
    <property type="match status" value="1"/>
</dbReference>
<accession>A0A1T0AQ42</accession>
<dbReference type="GO" id="GO:0003755">
    <property type="term" value="F:peptidyl-prolyl cis-trans isomerase activity"/>
    <property type="evidence" value="ECO:0007669"/>
    <property type="project" value="UniProtKB-UniRule"/>
</dbReference>
<evidence type="ECO:0000256" key="3">
    <source>
        <dbReference type="ARBA" id="ARBA00023110"/>
    </source>
</evidence>
<keyword evidence="4 5" id="KW-0413">Isomerase</keyword>
<dbReference type="STRING" id="734.B0187_09775"/>
<dbReference type="SUPFAM" id="SSF54534">
    <property type="entry name" value="FKBP-like"/>
    <property type="match status" value="1"/>
</dbReference>
<dbReference type="PANTHER" id="PTHR43811:SF19">
    <property type="entry name" value="39 KDA FK506-BINDING NUCLEAR PROTEIN"/>
    <property type="match status" value="1"/>
</dbReference>
<dbReference type="Proteomes" id="UP000190867">
    <property type="component" value="Unassembled WGS sequence"/>
</dbReference>
<keyword evidence="3 5" id="KW-0697">Rotamase</keyword>
<comment type="catalytic activity">
    <reaction evidence="1 5 6">
        <text>[protein]-peptidylproline (omega=180) = [protein]-peptidylproline (omega=0)</text>
        <dbReference type="Rhea" id="RHEA:16237"/>
        <dbReference type="Rhea" id="RHEA-COMP:10747"/>
        <dbReference type="Rhea" id="RHEA-COMP:10748"/>
        <dbReference type="ChEBI" id="CHEBI:83833"/>
        <dbReference type="ChEBI" id="CHEBI:83834"/>
        <dbReference type="EC" id="5.2.1.8"/>
    </reaction>
</comment>